<gene>
    <name evidence="2" type="primary">P0005E02.112</name>
    <name evidence="3" type="synonym">OJ1197_D06.105</name>
</gene>
<feature type="region of interest" description="Disordered" evidence="1">
    <location>
        <begin position="203"/>
        <end position="227"/>
    </location>
</feature>
<reference evidence="3" key="1">
    <citation type="submission" date="2001-08" db="EMBL/GenBank/DDBJ databases">
        <title>Oryza sativa nipponbare(GA3) genomic DNA, chromosome 7, BAC clone:OJ1197_D06.</title>
        <authorList>
            <person name="Sasaki T."/>
            <person name="Matsumoto T."/>
            <person name="Yamamoto K."/>
        </authorList>
    </citation>
    <scope>NUCLEOTIDE SEQUENCE</scope>
</reference>
<feature type="region of interest" description="Disordered" evidence="1">
    <location>
        <begin position="69"/>
        <end position="107"/>
    </location>
</feature>
<evidence type="ECO:0000256" key="1">
    <source>
        <dbReference type="SAM" id="MobiDB-lite"/>
    </source>
</evidence>
<sequence length="227" mass="24740">MTHRDTLFTVQAPLVGPTNIFTDTKSQTAPPPPSSPNSAGSPLLRRPFPRRLRPRRQRALRRWWWSPSSPPTWRRRRRPRRRAPSPPRPTLPLPGGGDEEAERGGRRWWRGRTTAAATREDGGGGVLGLILGKWQAEERQGRSCRRGQGRRLHPVRGYGARRAGWSAAEDLEGGLVRAAAADVLGRLVLAVVAVMPEAEHFALSSSSSSGARLSGSGGSATTDVDAK</sequence>
<evidence type="ECO:0000313" key="4">
    <source>
        <dbReference type="Proteomes" id="UP000000763"/>
    </source>
</evidence>
<evidence type="ECO:0000313" key="3">
    <source>
        <dbReference type="EMBL" id="BAD30446.1"/>
    </source>
</evidence>
<feature type="compositionally biased region" description="Basic residues" evidence="1">
    <location>
        <begin position="73"/>
        <end position="83"/>
    </location>
</feature>
<dbReference type="Proteomes" id="UP000000763">
    <property type="component" value="Chromosome 7"/>
</dbReference>
<protein>
    <submittedName>
        <fullName evidence="2">Uncharacterized protein</fullName>
    </submittedName>
</protein>
<dbReference type="EMBL" id="AP004259">
    <property type="protein sequence ID" value="BAC07103.1"/>
    <property type="molecule type" value="Genomic_DNA"/>
</dbReference>
<evidence type="ECO:0000313" key="2">
    <source>
        <dbReference type="EMBL" id="BAC07103.1"/>
    </source>
</evidence>
<proteinExistence type="predicted"/>
<feature type="region of interest" description="Disordered" evidence="1">
    <location>
        <begin position="17"/>
        <end position="52"/>
    </location>
</feature>
<dbReference type="AlphaFoldDB" id="Q7F0Q9"/>
<reference evidence="4" key="4">
    <citation type="journal article" date="2008" name="Nucleic Acids Res.">
        <title>The rice annotation project database (RAP-DB): 2008 update.</title>
        <authorList>
            <consortium name="The rice annotation project (RAP)"/>
        </authorList>
    </citation>
    <scope>GENOME REANNOTATION</scope>
    <source>
        <strain evidence="4">cv. Nipponbare</strain>
    </source>
</reference>
<feature type="compositionally biased region" description="Low complexity" evidence="1">
    <location>
        <begin position="203"/>
        <end position="214"/>
    </location>
</feature>
<feature type="compositionally biased region" description="Low complexity" evidence="1">
    <location>
        <begin position="36"/>
        <end position="46"/>
    </location>
</feature>
<reference evidence="4" key="3">
    <citation type="journal article" date="2005" name="Nature">
        <title>The map-based sequence of the rice genome.</title>
        <authorList>
            <consortium name="International rice genome sequencing project (IRGSP)"/>
            <person name="Matsumoto T."/>
            <person name="Wu J."/>
            <person name="Kanamori H."/>
            <person name="Katayose Y."/>
            <person name="Fujisawa M."/>
            <person name="Namiki N."/>
            <person name="Mizuno H."/>
            <person name="Yamamoto K."/>
            <person name="Antonio B.A."/>
            <person name="Baba T."/>
            <person name="Sakata K."/>
            <person name="Nagamura Y."/>
            <person name="Aoki H."/>
            <person name="Arikawa K."/>
            <person name="Arita K."/>
            <person name="Bito T."/>
            <person name="Chiden Y."/>
            <person name="Fujitsuka N."/>
            <person name="Fukunaka R."/>
            <person name="Hamada M."/>
            <person name="Harada C."/>
            <person name="Hayashi A."/>
            <person name="Hijishita S."/>
            <person name="Honda M."/>
            <person name="Hosokawa S."/>
            <person name="Ichikawa Y."/>
            <person name="Idonuma A."/>
            <person name="Iijima M."/>
            <person name="Ikeda M."/>
            <person name="Ikeno M."/>
            <person name="Ito K."/>
            <person name="Ito S."/>
            <person name="Ito T."/>
            <person name="Ito Y."/>
            <person name="Ito Y."/>
            <person name="Iwabuchi A."/>
            <person name="Kamiya K."/>
            <person name="Karasawa W."/>
            <person name="Kurita K."/>
            <person name="Katagiri S."/>
            <person name="Kikuta A."/>
            <person name="Kobayashi H."/>
            <person name="Kobayashi N."/>
            <person name="Machita K."/>
            <person name="Maehara T."/>
            <person name="Masukawa M."/>
            <person name="Mizubayashi T."/>
            <person name="Mukai Y."/>
            <person name="Nagasaki H."/>
            <person name="Nagata Y."/>
            <person name="Naito S."/>
            <person name="Nakashima M."/>
            <person name="Nakama Y."/>
            <person name="Nakamichi Y."/>
            <person name="Nakamura M."/>
            <person name="Meguro A."/>
            <person name="Negishi M."/>
            <person name="Ohta I."/>
            <person name="Ohta T."/>
            <person name="Okamoto M."/>
            <person name="Ono N."/>
            <person name="Saji S."/>
            <person name="Sakaguchi M."/>
            <person name="Sakai K."/>
            <person name="Shibata M."/>
            <person name="Shimokawa T."/>
            <person name="Song J."/>
            <person name="Takazaki Y."/>
            <person name="Terasawa K."/>
            <person name="Tsugane M."/>
            <person name="Tsuji K."/>
            <person name="Ueda S."/>
            <person name="Waki K."/>
            <person name="Yamagata H."/>
            <person name="Yamamoto M."/>
            <person name="Yamamoto S."/>
            <person name="Yamane H."/>
            <person name="Yoshiki S."/>
            <person name="Yoshihara R."/>
            <person name="Yukawa K."/>
            <person name="Zhong H."/>
            <person name="Yano M."/>
            <person name="Yuan Q."/>
            <person name="Ouyang S."/>
            <person name="Liu J."/>
            <person name="Jones K.M."/>
            <person name="Gansberger K."/>
            <person name="Moffat K."/>
            <person name="Hill J."/>
            <person name="Bera J."/>
            <person name="Fadrosh D."/>
            <person name="Jin S."/>
            <person name="Johri S."/>
            <person name="Kim M."/>
            <person name="Overton L."/>
            <person name="Reardon M."/>
            <person name="Tsitrin T."/>
            <person name="Vuong H."/>
            <person name="Weaver B."/>
            <person name="Ciecko A."/>
            <person name="Tallon L."/>
            <person name="Jackson J."/>
            <person name="Pai G."/>
            <person name="Aken S.V."/>
            <person name="Utterback T."/>
            <person name="Reidmuller S."/>
            <person name="Feldblyum T."/>
            <person name="Hsiao J."/>
            <person name="Zismann V."/>
            <person name="Iobst S."/>
            <person name="de Vazeille A.R."/>
            <person name="Buell C.R."/>
            <person name="Ying K."/>
            <person name="Li Y."/>
            <person name="Lu T."/>
            <person name="Huang Y."/>
            <person name="Zhao Q."/>
            <person name="Feng Q."/>
            <person name="Zhang L."/>
            <person name="Zhu J."/>
            <person name="Weng Q."/>
            <person name="Mu J."/>
            <person name="Lu Y."/>
            <person name="Fan D."/>
            <person name="Liu Y."/>
            <person name="Guan J."/>
            <person name="Zhang Y."/>
            <person name="Yu S."/>
            <person name="Liu X."/>
            <person name="Zhang Y."/>
            <person name="Hong G."/>
            <person name="Han B."/>
            <person name="Choisne N."/>
            <person name="Demange N."/>
            <person name="Orjeda G."/>
            <person name="Samain S."/>
            <person name="Cattolico L."/>
            <person name="Pelletier E."/>
            <person name="Couloux A."/>
            <person name="Segurens B."/>
            <person name="Wincker P."/>
            <person name="D'Hont A."/>
            <person name="Scarpelli C."/>
            <person name="Weissenbach J."/>
            <person name="Salanoubat M."/>
            <person name="Quetier F."/>
            <person name="Yu Y."/>
            <person name="Kim H.R."/>
            <person name="Rambo T."/>
            <person name="Currie J."/>
            <person name="Collura K."/>
            <person name="Luo M."/>
            <person name="Yang T."/>
            <person name="Ammiraju J.S.S."/>
            <person name="Engler F."/>
            <person name="Soderlund C."/>
            <person name="Wing R.A."/>
            <person name="Palmer L.E."/>
            <person name="de la Bastide M."/>
            <person name="Spiegel L."/>
            <person name="Nascimento L."/>
            <person name="Zutavern T."/>
            <person name="O'Shaughnessy A."/>
            <person name="Dike S."/>
            <person name="Dedhia N."/>
            <person name="Preston R."/>
            <person name="Balija V."/>
            <person name="McCombie W.R."/>
            <person name="Chow T."/>
            <person name="Chen H."/>
            <person name="Chung M."/>
            <person name="Chen C."/>
            <person name="Shaw J."/>
            <person name="Wu H."/>
            <person name="Hsiao K."/>
            <person name="Chao Y."/>
            <person name="Chu M."/>
            <person name="Cheng C."/>
            <person name="Hour A."/>
            <person name="Lee P."/>
            <person name="Lin S."/>
            <person name="Lin Y."/>
            <person name="Liou J."/>
            <person name="Liu S."/>
            <person name="Hsing Y."/>
            <person name="Raghuvanshi S."/>
            <person name="Mohanty A."/>
            <person name="Bharti A.K."/>
            <person name="Gaur A."/>
            <person name="Gupta V."/>
            <person name="Kumar D."/>
            <person name="Ravi V."/>
            <person name="Vij S."/>
            <person name="Kapur A."/>
            <person name="Khurana P."/>
            <person name="Khurana P."/>
            <person name="Khurana J.P."/>
            <person name="Tyagi A.K."/>
            <person name="Gaikwad K."/>
            <person name="Singh A."/>
            <person name="Dalal V."/>
            <person name="Srivastava S."/>
            <person name="Dixit A."/>
            <person name="Pal A.K."/>
            <person name="Ghazi I.A."/>
            <person name="Yadav M."/>
            <person name="Pandit A."/>
            <person name="Bhargava A."/>
            <person name="Sureshbabu K."/>
            <person name="Batra K."/>
            <person name="Sharma T.R."/>
            <person name="Mohapatra T."/>
            <person name="Singh N.K."/>
            <person name="Messing J."/>
            <person name="Nelson A.B."/>
            <person name="Fuks G."/>
            <person name="Kavchok S."/>
            <person name="Keizer G."/>
            <person name="Linton E."/>
            <person name="Llaca V."/>
            <person name="Song R."/>
            <person name="Tanyolac B."/>
            <person name="Young S."/>
            <person name="Ho-Il K."/>
            <person name="Hahn J.H."/>
            <person name="Sangsakoo G."/>
            <person name="Vanavichit A."/>
            <person name="de Mattos Luiz.A.T."/>
            <person name="Zimmer P.D."/>
            <person name="Malone G."/>
            <person name="Dellagostin O."/>
            <person name="de Oliveira A.C."/>
            <person name="Bevan M."/>
            <person name="Bancroft I."/>
            <person name="Minx P."/>
            <person name="Cordum H."/>
            <person name="Wilson R."/>
            <person name="Cheng Z."/>
            <person name="Jin W."/>
            <person name="Jiang J."/>
            <person name="Leong S.A."/>
            <person name="Iwama H."/>
            <person name="Gojobori T."/>
            <person name="Itoh T."/>
            <person name="Niimura Y."/>
            <person name="Fujii Y."/>
            <person name="Habara T."/>
            <person name="Sakai H."/>
            <person name="Sato Y."/>
            <person name="Wilson G."/>
            <person name="Kumar K."/>
            <person name="McCouch S."/>
            <person name="Juretic N."/>
            <person name="Hoen D."/>
            <person name="Wright S."/>
            <person name="Bruskiewich R."/>
            <person name="Bureau T."/>
            <person name="Miyao A."/>
            <person name="Hirochika H."/>
            <person name="Nishikawa T."/>
            <person name="Kadowaki K."/>
            <person name="Sugiura M."/>
            <person name="Burr B."/>
            <person name="Sasaki T."/>
        </authorList>
    </citation>
    <scope>NUCLEOTIDE SEQUENCE [LARGE SCALE GENOMIC DNA]</scope>
    <source>
        <strain evidence="4">cv. Nipponbare</strain>
    </source>
</reference>
<dbReference type="EMBL" id="AP004006">
    <property type="protein sequence ID" value="BAD30446.1"/>
    <property type="molecule type" value="Genomic_DNA"/>
</dbReference>
<accession>Q7F0Q9</accession>
<name>Q7F0Q9_ORYSJ</name>
<organism evidence="2 4">
    <name type="scientific">Oryza sativa subsp. japonica</name>
    <name type="common">Rice</name>
    <dbReference type="NCBI Taxonomy" id="39947"/>
    <lineage>
        <taxon>Eukaryota</taxon>
        <taxon>Viridiplantae</taxon>
        <taxon>Streptophyta</taxon>
        <taxon>Embryophyta</taxon>
        <taxon>Tracheophyta</taxon>
        <taxon>Spermatophyta</taxon>
        <taxon>Magnoliopsida</taxon>
        <taxon>Liliopsida</taxon>
        <taxon>Poales</taxon>
        <taxon>Poaceae</taxon>
        <taxon>BOP clade</taxon>
        <taxon>Oryzoideae</taxon>
        <taxon>Oryzeae</taxon>
        <taxon>Oryzinae</taxon>
        <taxon>Oryza</taxon>
        <taxon>Oryza sativa</taxon>
    </lineage>
</organism>
<reference evidence="2" key="2">
    <citation type="submission" date="2001-10" db="EMBL/GenBank/DDBJ databases">
        <title>Oryza sativa nipponbare(GA3) genomic DNA, chromosome 7, PAC clone:P0005E02.</title>
        <authorList>
            <person name="Sasaki T."/>
            <person name="Matsumoto T."/>
            <person name="Yamamoto K."/>
        </authorList>
    </citation>
    <scope>NUCLEOTIDE SEQUENCE</scope>
</reference>
<feature type="compositionally biased region" description="Polar residues" evidence="1">
    <location>
        <begin position="19"/>
        <end position="28"/>
    </location>
</feature>